<organism evidence="3 4">
    <name type="scientific">Rotaria socialis</name>
    <dbReference type="NCBI Taxonomy" id="392032"/>
    <lineage>
        <taxon>Eukaryota</taxon>
        <taxon>Metazoa</taxon>
        <taxon>Spiralia</taxon>
        <taxon>Gnathifera</taxon>
        <taxon>Rotifera</taxon>
        <taxon>Eurotatoria</taxon>
        <taxon>Bdelloidea</taxon>
        <taxon>Philodinida</taxon>
        <taxon>Philodinidae</taxon>
        <taxon>Rotaria</taxon>
    </lineage>
</organism>
<evidence type="ECO:0000313" key="3">
    <source>
        <dbReference type="EMBL" id="CAF4381431.1"/>
    </source>
</evidence>
<feature type="domain" description="Transposase IS4-like" evidence="1">
    <location>
        <begin position="47"/>
        <end position="174"/>
    </location>
</feature>
<evidence type="ECO:0000259" key="1">
    <source>
        <dbReference type="Pfam" id="PF01609"/>
    </source>
</evidence>
<gene>
    <name evidence="3" type="ORF">HFQ381_LOCUS18768</name>
    <name evidence="2" type="ORF">LUA448_LOCUS18968</name>
</gene>
<dbReference type="EMBL" id="CAJNYD010002394">
    <property type="protein sequence ID" value="CAF3415965.1"/>
    <property type="molecule type" value="Genomic_DNA"/>
</dbReference>
<dbReference type="PANTHER" id="PTHR34614">
    <property type="match status" value="1"/>
</dbReference>
<dbReference type="InterPro" id="IPR002559">
    <property type="entry name" value="Transposase_11"/>
</dbReference>
<dbReference type="InterPro" id="IPR047654">
    <property type="entry name" value="IS1634_transpos"/>
</dbReference>
<evidence type="ECO:0000313" key="4">
    <source>
        <dbReference type="Proteomes" id="UP000663851"/>
    </source>
</evidence>
<name>A0A820N3B5_9BILA</name>
<dbReference type="PANTHER" id="PTHR34614:SF2">
    <property type="entry name" value="TRANSPOSASE IS4-LIKE DOMAIN-CONTAINING PROTEIN"/>
    <property type="match status" value="1"/>
</dbReference>
<comment type="caution">
    <text evidence="3">The sequence shown here is derived from an EMBL/GenBank/DDBJ whole genome shotgun (WGS) entry which is preliminary data.</text>
</comment>
<dbReference type="Pfam" id="PF01609">
    <property type="entry name" value="DDE_Tnp_1"/>
    <property type="match status" value="1"/>
</dbReference>
<dbReference type="Proteomes" id="UP000663851">
    <property type="component" value="Unassembled WGS sequence"/>
</dbReference>
<dbReference type="Proteomes" id="UP000663833">
    <property type="component" value="Unassembled WGS sequence"/>
</dbReference>
<dbReference type="GO" id="GO:0004803">
    <property type="term" value="F:transposase activity"/>
    <property type="evidence" value="ECO:0007669"/>
    <property type="project" value="InterPro"/>
</dbReference>
<protein>
    <recommendedName>
        <fullName evidence="1">Transposase IS4-like domain-containing protein</fullName>
    </recommendedName>
</protein>
<dbReference type="NCBIfam" id="NF033559">
    <property type="entry name" value="transpos_IS1634"/>
    <property type="match status" value="1"/>
</dbReference>
<accession>A0A820N3B5</accession>
<proteinExistence type="predicted"/>
<reference evidence="3" key="1">
    <citation type="submission" date="2021-02" db="EMBL/GenBank/DDBJ databases">
        <authorList>
            <person name="Nowell W R."/>
        </authorList>
    </citation>
    <scope>NUCLEOTIDE SEQUENCE</scope>
</reference>
<evidence type="ECO:0000313" key="2">
    <source>
        <dbReference type="EMBL" id="CAF3415965.1"/>
    </source>
</evidence>
<dbReference type="GO" id="GO:0006313">
    <property type="term" value="P:DNA transposition"/>
    <property type="evidence" value="ECO:0007669"/>
    <property type="project" value="InterPro"/>
</dbReference>
<dbReference type="GO" id="GO:0003677">
    <property type="term" value="F:DNA binding"/>
    <property type="evidence" value="ECO:0007669"/>
    <property type="project" value="InterPro"/>
</dbReference>
<dbReference type="AlphaFoldDB" id="A0A820N3B5"/>
<dbReference type="EMBL" id="CAJOBO010001471">
    <property type="protein sequence ID" value="CAF4381431.1"/>
    <property type="molecule type" value="Genomic_DNA"/>
</dbReference>
<sequence>MEILEQYFGVKHRRQSYYESANKWLELKEKTEKIAVSFAKKHYNFTYDLLFYDVTTLYFETFEEDELRKNGFSKDNKSQQPQILIALMVSKEGFSVAYEVFSGNTFEGHTFILVIKKFIDKNSVKIFTVVADAAMISAENVEQLNDNHINYIVGARSGNITKELFTKIDEMLIRKDGENVRIPTDTGFLICSFSSIRYRKDKYEMEKQIQKAKQNSPNPIKKTI</sequence>